<dbReference type="GO" id="GO:0007165">
    <property type="term" value="P:signal transduction"/>
    <property type="evidence" value="ECO:0007669"/>
    <property type="project" value="TreeGrafter"/>
</dbReference>
<dbReference type="InterPro" id="IPR000760">
    <property type="entry name" value="Inositol_monophosphatase-like"/>
</dbReference>
<evidence type="ECO:0000256" key="1">
    <source>
        <dbReference type="ARBA" id="ARBA00001033"/>
    </source>
</evidence>
<dbReference type="Gene3D" id="3.40.190.80">
    <property type="match status" value="1"/>
</dbReference>
<dbReference type="SUPFAM" id="SSF56655">
    <property type="entry name" value="Carbohydrate phosphatase"/>
    <property type="match status" value="1"/>
</dbReference>
<protein>
    <recommendedName>
        <fullName evidence="6">Inositol-1-monophosphatase</fullName>
        <ecNumber evidence="6">3.1.3.25</ecNumber>
    </recommendedName>
</protein>
<keyword evidence="4 6" id="KW-0378">Hydrolase</keyword>
<keyword evidence="5 6" id="KW-0460">Magnesium</keyword>
<feature type="binding site" evidence="5">
    <location>
        <position position="232"/>
    </location>
    <ligand>
        <name>Mg(2+)</name>
        <dbReference type="ChEBI" id="CHEBI:18420"/>
        <label>1</label>
        <note>catalytic</note>
    </ligand>
</feature>
<comment type="similarity">
    <text evidence="3 6">Belongs to the inositol monophosphatase superfamily.</text>
</comment>
<comment type="catalytic activity">
    <reaction evidence="1 6">
        <text>a myo-inositol phosphate + H2O = myo-inositol + phosphate</text>
        <dbReference type="Rhea" id="RHEA:24056"/>
        <dbReference type="ChEBI" id="CHEBI:15377"/>
        <dbReference type="ChEBI" id="CHEBI:17268"/>
        <dbReference type="ChEBI" id="CHEBI:43474"/>
        <dbReference type="ChEBI" id="CHEBI:84139"/>
        <dbReference type="EC" id="3.1.3.25"/>
    </reaction>
</comment>
<proteinExistence type="inferred from homology"/>
<evidence type="ECO:0000313" key="7">
    <source>
        <dbReference type="EMBL" id="SLN47372.1"/>
    </source>
</evidence>
<feature type="binding site" evidence="5">
    <location>
        <position position="104"/>
    </location>
    <ligand>
        <name>Mg(2+)</name>
        <dbReference type="ChEBI" id="CHEBI:18420"/>
        <label>1</label>
        <note>catalytic</note>
    </ligand>
</feature>
<dbReference type="Pfam" id="PF00459">
    <property type="entry name" value="Inositol_P"/>
    <property type="match status" value="1"/>
</dbReference>
<dbReference type="PANTHER" id="PTHR20854:SF4">
    <property type="entry name" value="INOSITOL-1-MONOPHOSPHATASE-RELATED"/>
    <property type="match status" value="1"/>
</dbReference>
<evidence type="ECO:0000256" key="2">
    <source>
        <dbReference type="ARBA" id="ARBA00001946"/>
    </source>
</evidence>
<dbReference type="GO" id="GO:0008934">
    <property type="term" value="F:inositol monophosphate 1-phosphatase activity"/>
    <property type="evidence" value="ECO:0007669"/>
    <property type="project" value="InterPro"/>
</dbReference>
<dbReference type="EC" id="3.1.3.25" evidence="6"/>
<dbReference type="CDD" id="cd01639">
    <property type="entry name" value="IMPase"/>
    <property type="match status" value="1"/>
</dbReference>
<dbReference type="GO" id="GO:0006020">
    <property type="term" value="P:inositol metabolic process"/>
    <property type="evidence" value="ECO:0007669"/>
    <property type="project" value="TreeGrafter"/>
</dbReference>
<sequence>MPLPQMTDLATLLPREASDSLRAMARAALAGGETARNSLARRRAADMVLKGRHDYQTDGDIAAEAAILTVLKEAFPGCGIRGEEEVGDRIAKEDHPTFVIDPIDGTTNYAWGIPHFGVVVTRMDRGEVTAGITHDPMMGELFAAEKGKGAWLNGAPLDARGVSDVENTVIGAGLPVRGQVRSVPEQVYHAALRRAMDQTSGVRRLGSSALSIAYVAAGRLDGFFEDSLSLVDYGASVLILREAGGIVTGFDGGDIRNPGAILAGSAGMHPWLLQGFADQPVSAA</sequence>
<keyword evidence="8" id="KW-1185">Reference proteome</keyword>
<dbReference type="InterPro" id="IPR033942">
    <property type="entry name" value="IMPase"/>
</dbReference>
<keyword evidence="5 6" id="KW-0479">Metal-binding</keyword>
<dbReference type="InterPro" id="IPR022337">
    <property type="entry name" value="Inositol_monophosphatase_SuhB"/>
</dbReference>
<dbReference type="PANTHER" id="PTHR20854">
    <property type="entry name" value="INOSITOL MONOPHOSPHATASE"/>
    <property type="match status" value="1"/>
</dbReference>
<evidence type="ECO:0000313" key="8">
    <source>
        <dbReference type="Proteomes" id="UP000193963"/>
    </source>
</evidence>
<evidence type="ECO:0000256" key="3">
    <source>
        <dbReference type="ARBA" id="ARBA00009759"/>
    </source>
</evidence>
<feature type="binding site" evidence="5">
    <location>
        <position position="103"/>
    </location>
    <ligand>
        <name>Mg(2+)</name>
        <dbReference type="ChEBI" id="CHEBI:18420"/>
        <label>1</label>
        <note>catalytic</note>
    </ligand>
</feature>
<dbReference type="RefSeq" id="WP_232618259.1">
    <property type="nucleotide sequence ID" value="NZ_FWFN01000004.1"/>
</dbReference>
<dbReference type="PRINTS" id="PR00377">
    <property type="entry name" value="IMPHPHTASES"/>
</dbReference>
<reference evidence="7 8" key="1">
    <citation type="submission" date="2017-03" db="EMBL/GenBank/DDBJ databases">
        <authorList>
            <person name="Afonso C.L."/>
            <person name="Miller P.J."/>
            <person name="Scott M.A."/>
            <person name="Spackman E."/>
            <person name="Goraichik I."/>
            <person name="Dimitrov K.M."/>
            <person name="Suarez D.L."/>
            <person name="Swayne D.E."/>
        </authorList>
    </citation>
    <scope>NUCLEOTIDE SEQUENCE [LARGE SCALE GENOMIC DNA]</scope>
    <source>
        <strain evidence="7 8">CECT 7751</strain>
    </source>
</reference>
<dbReference type="AlphaFoldDB" id="A0A1X6ZEJ9"/>
<dbReference type="Proteomes" id="UP000193963">
    <property type="component" value="Unassembled WGS sequence"/>
</dbReference>
<evidence type="ECO:0000256" key="5">
    <source>
        <dbReference type="PIRSR" id="PIRSR600760-2"/>
    </source>
</evidence>
<evidence type="ECO:0000256" key="4">
    <source>
        <dbReference type="ARBA" id="ARBA00022801"/>
    </source>
</evidence>
<dbReference type="GO" id="GO:0046872">
    <property type="term" value="F:metal ion binding"/>
    <property type="evidence" value="ECO:0007669"/>
    <property type="project" value="UniProtKB-KW"/>
</dbReference>
<feature type="binding site" evidence="5">
    <location>
        <position position="101"/>
    </location>
    <ligand>
        <name>Mg(2+)</name>
        <dbReference type="ChEBI" id="CHEBI:18420"/>
        <label>1</label>
        <note>catalytic</note>
    </ligand>
</feature>
<comment type="cofactor">
    <cofactor evidence="2 5 6">
        <name>Mg(2+)</name>
        <dbReference type="ChEBI" id="CHEBI:18420"/>
    </cofactor>
</comment>
<dbReference type="PRINTS" id="PR01959">
    <property type="entry name" value="SBIMPHPHTASE"/>
</dbReference>
<gene>
    <name evidence="7" type="primary">suhB_3</name>
    <name evidence="7" type="ORF">PSM7751_02222</name>
</gene>
<dbReference type="EMBL" id="FWFN01000004">
    <property type="protein sequence ID" value="SLN47372.1"/>
    <property type="molecule type" value="Genomic_DNA"/>
</dbReference>
<organism evidence="7 8">
    <name type="scientific">Pseudooceanicola marinus</name>
    <dbReference type="NCBI Taxonomy" id="396013"/>
    <lineage>
        <taxon>Bacteria</taxon>
        <taxon>Pseudomonadati</taxon>
        <taxon>Pseudomonadota</taxon>
        <taxon>Alphaproteobacteria</taxon>
        <taxon>Rhodobacterales</taxon>
        <taxon>Paracoccaceae</taxon>
        <taxon>Pseudooceanicola</taxon>
    </lineage>
</organism>
<name>A0A1X6ZEJ9_9RHOB</name>
<evidence type="ECO:0000256" key="6">
    <source>
        <dbReference type="RuleBase" id="RU364068"/>
    </source>
</evidence>
<dbReference type="Gene3D" id="3.30.540.10">
    <property type="entry name" value="Fructose-1,6-Bisphosphatase, subunit A, domain 1"/>
    <property type="match status" value="1"/>
</dbReference>
<feature type="binding site" evidence="5">
    <location>
        <position position="83"/>
    </location>
    <ligand>
        <name>Mg(2+)</name>
        <dbReference type="ChEBI" id="CHEBI:18420"/>
        <label>1</label>
        <note>catalytic</note>
    </ligand>
</feature>
<accession>A0A1X6ZEJ9</accession>